<protein>
    <submittedName>
        <fullName evidence="1">Uncharacterized protein</fullName>
    </submittedName>
</protein>
<keyword evidence="2" id="KW-1185">Reference proteome</keyword>
<dbReference type="Proteomes" id="UP001371305">
    <property type="component" value="Unassembled WGS sequence"/>
</dbReference>
<gene>
    <name evidence="1" type="ORF">WKV53_04020</name>
</gene>
<name>A0ABU9APK8_9BACT</name>
<sequence>MKNPQLPTLIISGLLPVTSQAVPSATVLVTSDHGAHRGHMAMCRRI</sequence>
<evidence type="ECO:0000313" key="1">
    <source>
        <dbReference type="EMBL" id="MEK7949645.1"/>
    </source>
</evidence>
<organism evidence="1 2">
    <name type="scientific">Luteolibacter soli</name>
    <dbReference type="NCBI Taxonomy" id="3135280"/>
    <lineage>
        <taxon>Bacteria</taxon>
        <taxon>Pseudomonadati</taxon>
        <taxon>Verrucomicrobiota</taxon>
        <taxon>Verrucomicrobiia</taxon>
        <taxon>Verrucomicrobiales</taxon>
        <taxon>Verrucomicrobiaceae</taxon>
        <taxon>Luteolibacter</taxon>
    </lineage>
</organism>
<dbReference type="RefSeq" id="WP_341403064.1">
    <property type="nucleotide sequence ID" value="NZ_JBBUKT010000001.1"/>
</dbReference>
<proteinExistence type="predicted"/>
<accession>A0ABU9APK8</accession>
<comment type="caution">
    <text evidence="1">The sequence shown here is derived from an EMBL/GenBank/DDBJ whole genome shotgun (WGS) entry which is preliminary data.</text>
</comment>
<reference evidence="1 2" key="1">
    <citation type="submission" date="2024-04" db="EMBL/GenBank/DDBJ databases">
        <title>Luteolibacter sp. isolated from soil.</title>
        <authorList>
            <person name="An J."/>
        </authorList>
    </citation>
    <scope>NUCLEOTIDE SEQUENCE [LARGE SCALE GENOMIC DNA]</scope>
    <source>
        <strain evidence="1 2">Y139</strain>
    </source>
</reference>
<evidence type="ECO:0000313" key="2">
    <source>
        <dbReference type="Proteomes" id="UP001371305"/>
    </source>
</evidence>
<dbReference type="EMBL" id="JBBUKT010000001">
    <property type="protein sequence ID" value="MEK7949645.1"/>
    <property type="molecule type" value="Genomic_DNA"/>
</dbReference>